<gene>
    <name evidence="1" type="ORF">HLPR_27290</name>
</gene>
<organism evidence="1 2">
    <name type="scientific">Helicovermis profundi</name>
    <dbReference type="NCBI Taxonomy" id="3065157"/>
    <lineage>
        <taxon>Bacteria</taxon>
        <taxon>Bacillati</taxon>
        <taxon>Bacillota</taxon>
        <taxon>Clostridia</taxon>
        <taxon>Helicovermis</taxon>
    </lineage>
</organism>
<dbReference type="EMBL" id="AP028654">
    <property type="protein sequence ID" value="BEP30398.1"/>
    <property type="molecule type" value="Genomic_DNA"/>
</dbReference>
<name>A0AAU9E7C0_9FIRM</name>
<reference evidence="1 2" key="1">
    <citation type="submission" date="2023-08" db="EMBL/GenBank/DDBJ databases">
        <title>Helicovermis profunda gen. nov., sp. nov., a novel mesophilic, fermentative bacterium within the Bacillota from a deep-sea hydrothermal vent chimney.</title>
        <authorList>
            <person name="Miyazaki U."/>
            <person name="Mizutani D."/>
            <person name="Hashimoto Y."/>
            <person name="Tame A."/>
            <person name="Sawayama S."/>
            <person name="Miyazaki J."/>
            <person name="Takai K."/>
            <person name="Nakagawa S."/>
        </authorList>
    </citation>
    <scope>NUCLEOTIDE SEQUENCE [LARGE SCALE GENOMIC DNA]</scope>
    <source>
        <strain evidence="1 2">S502</strain>
    </source>
</reference>
<accession>A0AAU9E7C0</accession>
<protein>
    <submittedName>
        <fullName evidence="1">Uncharacterized protein</fullName>
    </submittedName>
</protein>
<dbReference type="Proteomes" id="UP001321786">
    <property type="component" value="Chromosome"/>
</dbReference>
<dbReference type="KEGG" id="hprf:HLPR_27290"/>
<proteinExistence type="predicted"/>
<evidence type="ECO:0000313" key="1">
    <source>
        <dbReference type="EMBL" id="BEP30398.1"/>
    </source>
</evidence>
<evidence type="ECO:0000313" key="2">
    <source>
        <dbReference type="Proteomes" id="UP001321786"/>
    </source>
</evidence>
<dbReference type="AlphaFoldDB" id="A0AAU9E7C0"/>
<sequence length="424" mass="49619">MHTGLYSEDINKIAWNKTKENLKIYLLGLNYEKIDNIAWNEAYKSRSFRFVLPYNYKIGDIYLLLGIPKKADEFLNEYVDTIIVPTASNNQIFIGNSKQHEYFSLKGLNRKNEFELSSIINNIEKSNIIEYKRLEDMYSLRNLLGKKDDPKFIENTTIAPITSIPNIPYINVSFSYDSIDMKLYAEKVFDDNFNFVKKIHDVDNSLIYMYGYGEKILTFFEDGSLEYSQKIKTEDNNVVDKNTIVDNINIALNSIKKFGEISSTLYLAKYEENNNDFTLWFNYRIKDYNVFSDDIEGGYAYKIEIEKGKVKYFKKSFKKYIGSSKISSKIAKSKSFDQVIEKNIDVILSRYIREKGIILNNDNKNEIIISILQDINNIDIDYFNSRNNVTNRMIPIWKIKILDTVYCFDLYGGNILYISNSQSK</sequence>
<keyword evidence="2" id="KW-1185">Reference proteome</keyword>